<dbReference type="EMBL" id="JBFMIA010000002">
    <property type="protein sequence ID" value="MEW9500943.1"/>
    <property type="molecule type" value="Genomic_DNA"/>
</dbReference>
<dbReference type="Pfam" id="PF26353">
    <property type="entry name" value="YhfM"/>
    <property type="match status" value="1"/>
</dbReference>
<evidence type="ECO:0000259" key="1">
    <source>
        <dbReference type="Pfam" id="PF26353"/>
    </source>
</evidence>
<evidence type="ECO:0000313" key="3">
    <source>
        <dbReference type="Proteomes" id="UP001556040"/>
    </source>
</evidence>
<name>A0ABV3Q0S1_9BACL</name>
<proteinExistence type="predicted"/>
<organism evidence="2 3">
    <name type="scientific">Jeotgalibacillus marinus</name>
    <dbReference type="NCBI Taxonomy" id="86667"/>
    <lineage>
        <taxon>Bacteria</taxon>
        <taxon>Bacillati</taxon>
        <taxon>Bacillota</taxon>
        <taxon>Bacilli</taxon>
        <taxon>Bacillales</taxon>
        <taxon>Caryophanaceae</taxon>
        <taxon>Jeotgalibacillus</taxon>
    </lineage>
</organism>
<protein>
    <recommendedName>
        <fullName evidence="1">YhfM-like domain-containing protein</fullName>
    </recommendedName>
</protein>
<comment type="caution">
    <text evidence="2">The sequence shown here is derived from an EMBL/GenBank/DDBJ whole genome shotgun (WGS) entry which is preliminary data.</text>
</comment>
<feature type="domain" description="YhfM-like" evidence="1">
    <location>
        <begin position="52"/>
        <end position="138"/>
    </location>
</feature>
<reference evidence="2 3" key="1">
    <citation type="journal article" date="1979" name="Int. J. Syst. Evol. Microbiol.">
        <title>Bacillus globisporus subsp. marinus subsp. nov.</title>
        <authorList>
            <person name="Liu H."/>
        </authorList>
    </citation>
    <scope>NUCLEOTIDE SEQUENCE [LARGE SCALE GENOMIC DNA]</scope>
    <source>
        <strain evidence="2 3">DSM 1297</strain>
    </source>
</reference>
<dbReference type="RefSeq" id="WP_367778289.1">
    <property type="nucleotide sequence ID" value="NZ_JBFMIA010000002.1"/>
</dbReference>
<evidence type="ECO:0000313" key="2">
    <source>
        <dbReference type="EMBL" id="MEW9500943.1"/>
    </source>
</evidence>
<dbReference type="InterPro" id="IPR058780">
    <property type="entry name" value="YhfM-like_dom"/>
</dbReference>
<keyword evidence="3" id="KW-1185">Reference proteome</keyword>
<dbReference type="Proteomes" id="UP001556040">
    <property type="component" value="Unassembled WGS sequence"/>
</dbReference>
<accession>A0ABV3Q0S1</accession>
<sequence>MKKLLLLLLFSSLCAITFIGFQIYLNKEMTLLGTITEVSISESEGYGGINDNFFVSFKKTETVSNFEDIMKSAKRKREDVNREKPDYDILVQYQDDNYHLLHLLLGNEGEESAFMYMGYEHVYYITPDATKELRQIINVED</sequence>
<gene>
    <name evidence="2" type="ORF">AB1471_03890</name>
</gene>